<gene>
    <name evidence="2" type="ORF">BEMITA_LOCUS10050</name>
</gene>
<dbReference type="GO" id="GO:1902936">
    <property type="term" value="F:phosphatidylinositol bisphosphate binding"/>
    <property type="evidence" value="ECO:0007669"/>
    <property type="project" value="TreeGrafter"/>
</dbReference>
<dbReference type="InterPro" id="IPR001251">
    <property type="entry name" value="CRAL-TRIO_dom"/>
</dbReference>
<evidence type="ECO:0000259" key="1">
    <source>
        <dbReference type="Pfam" id="PF00650"/>
    </source>
</evidence>
<dbReference type="InterPro" id="IPR036865">
    <property type="entry name" value="CRAL-TRIO_dom_sf"/>
</dbReference>
<dbReference type="PANTHER" id="PTHR10174">
    <property type="entry name" value="ALPHA-TOCOPHEROL TRANSFER PROTEIN-RELATED"/>
    <property type="match status" value="1"/>
</dbReference>
<dbReference type="Proteomes" id="UP001152759">
    <property type="component" value="Chromosome 6"/>
</dbReference>
<dbReference type="Pfam" id="PF00650">
    <property type="entry name" value="CRAL_TRIO"/>
    <property type="match status" value="1"/>
</dbReference>
<sequence length="293" mass="34577">MTAEVRTVVATPPRDRIVEDVRLLREWIAKEPHLPNVEDEMWLETFLYNNKFRLERTKAKLNSYYSLRTKYPQLLRDRDPTSPALLQTRKAVKLGVSHRLEESNCRLFFVGLEANSGVVDAENSTKRWLMIFDALLLEQDRLTNYIIVVDYRNVRYSLFLKILIVLKPALEILFNAFTGRVCALHYIHASPLAYRATEFLKLNFPKRYMDRIYTHGDDYGTLRALVDERILCKDLGGRGPSFVEMEEYTQQLLERHKEWFQEQNDICSNESLRRREPDETEEIHGSFRKLAID</sequence>
<proteinExistence type="predicted"/>
<protein>
    <recommendedName>
        <fullName evidence="1">CRAL-TRIO domain-containing protein</fullName>
    </recommendedName>
</protein>
<dbReference type="SUPFAM" id="SSF52087">
    <property type="entry name" value="CRAL/TRIO domain"/>
    <property type="match status" value="1"/>
</dbReference>
<keyword evidence="3" id="KW-1185">Reference proteome</keyword>
<dbReference type="InterPro" id="IPR036273">
    <property type="entry name" value="CRAL/TRIO_N_dom_sf"/>
</dbReference>
<name>A0A9P0F7R1_BEMTA</name>
<accession>A0A9P0F7R1</accession>
<dbReference type="Gene3D" id="3.40.525.10">
    <property type="entry name" value="CRAL-TRIO lipid binding domain"/>
    <property type="match status" value="1"/>
</dbReference>
<dbReference type="PANTHER" id="PTHR10174:SF224">
    <property type="entry name" value="RETINOL-BINDING PROTEIN PINTA"/>
    <property type="match status" value="1"/>
</dbReference>
<dbReference type="AlphaFoldDB" id="A0A9P0F7R1"/>
<evidence type="ECO:0000313" key="2">
    <source>
        <dbReference type="EMBL" id="CAH0391433.1"/>
    </source>
</evidence>
<feature type="domain" description="CRAL-TRIO" evidence="1">
    <location>
        <begin position="125"/>
        <end position="237"/>
    </location>
</feature>
<organism evidence="2 3">
    <name type="scientific">Bemisia tabaci</name>
    <name type="common">Sweetpotato whitefly</name>
    <name type="synonym">Aleurodes tabaci</name>
    <dbReference type="NCBI Taxonomy" id="7038"/>
    <lineage>
        <taxon>Eukaryota</taxon>
        <taxon>Metazoa</taxon>
        <taxon>Ecdysozoa</taxon>
        <taxon>Arthropoda</taxon>
        <taxon>Hexapoda</taxon>
        <taxon>Insecta</taxon>
        <taxon>Pterygota</taxon>
        <taxon>Neoptera</taxon>
        <taxon>Paraneoptera</taxon>
        <taxon>Hemiptera</taxon>
        <taxon>Sternorrhyncha</taxon>
        <taxon>Aleyrodoidea</taxon>
        <taxon>Aleyrodidae</taxon>
        <taxon>Aleyrodinae</taxon>
        <taxon>Bemisia</taxon>
    </lineage>
</organism>
<evidence type="ECO:0000313" key="3">
    <source>
        <dbReference type="Proteomes" id="UP001152759"/>
    </source>
</evidence>
<dbReference type="SUPFAM" id="SSF46938">
    <property type="entry name" value="CRAL/TRIO N-terminal domain"/>
    <property type="match status" value="1"/>
</dbReference>
<reference evidence="2" key="1">
    <citation type="submission" date="2021-12" db="EMBL/GenBank/DDBJ databases">
        <authorList>
            <person name="King R."/>
        </authorList>
    </citation>
    <scope>NUCLEOTIDE SEQUENCE</scope>
</reference>
<dbReference type="GO" id="GO:0016020">
    <property type="term" value="C:membrane"/>
    <property type="evidence" value="ECO:0007669"/>
    <property type="project" value="TreeGrafter"/>
</dbReference>
<dbReference type="EMBL" id="OU963867">
    <property type="protein sequence ID" value="CAH0391433.1"/>
    <property type="molecule type" value="Genomic_DNA"/>
</dbReference>